<feature type="transmembrane region" description="Helical" evidence="10">
    <location>
        <begin position="26"/>
        <end position="47"/>
    </location>
</feature>
<reference evidence="13 14" key="1">
    <citation type="journal article" date="2011" name="Genome Biol.">
        <title>Genome sequence of the insect pathogenic fungus Cordyceps militaris, a valued traditional Chinese medicine.</title>
        <authorList>
            <person name="Zheng P."/>
            <person name="Xia Y."/>
            <person name="Xiao G."/>
            <person name="Xiong C."/>
            <person name="Hu X."/>
            <person name="Zhang S."/>
            <person name="Zheng H."/>
            <person name="Huang Y."/>
            <person name="Zhou Y."/>
            <person name="Wang S."/>
            <person name="Zhao G.P."/>
            <person name="Liu X."/>
            <person name="St Leger R.J."/>
            <person name="Wang C."/>
        </authorList>
    </citation>
    <scope>NUCLEOTIDE SEQUENCE [LARGE SCALE GENOMIC DNA]</scope>
    <source>
        <strain evidence="13 14">CM01</strain>
    </source>
</reference>
<feature type="transmembrane region" description="Helical" evidence="10">
    <location>
        <begin position="146"/>
        <end position="165"/>
    </location>
</feature>
<dbReference type="CDD" id="cd18580">
    <property type="entry name" value="ABC_6TM_ABCC_D2"/>
    <property type="match status" value="1"/>
</dbReference>
<evidence type="ECO:0000256" key="6">
    <source>
        <dbReference type="ARBA" id="ARBA00022840"/>
    </source>
</evidence>
<feature type="transmembrane region" description="Helical" evidence="10">
    <location>
        <begin position="59"/>
        <end position="82"/>
    </location>
</feature>
<dbReference type="eggNOG" id="KOG0054">
    <property type="taxonomic scope" value="Eukaryota"/>
</dbReference>
<dbReference type="InterPro" id="IPR003439">
    <property type="entry name" value="ABC_transporter-like_ATP-bd"/>
</dbReference>
<sequence length="1304" mass="143964">MLDEMDGQFGPVDTGRFDFTILFEHAMLGLVPAGILLLALPVFLKAARAARQARPGALLWLKLAVSVALVAIQLTSLVLWHHTSRTPVSLAASIMSLVASLCVLAMTYVTHIYTVQSSALLSIFLSTTMLFDITMARSYYMRGGLGAIAALQVVIASLKLVLVVLEEMPKRNLLYSDKTRNNAGAEQCSGFWNRSMMIWVTRLVVEGARKKLRVEDLPPIGQQFSSEQLFDRFTPFWKRAIANSNSKRPLVRAGFRTLYRELLSPVLPRLCLVGFSFGRPFLMQRVMDYISNATVSRSQTNGLIGATMLIFGGLASRVASTSNVLAQLKSIKAMGLTTSILKFLQGKRLSEIETSMSERNARIFIFAIYAFGNTMAPVAVFAGARFWTRVVNPMTVPEIFATYAIILIVALPISELLGYLPYYAGGWACLMRIQKFLLLPEISDKRDADDPPTPQSADYAEKRCLQAQPGPYAVEMNHVSYTSDLTGPILRDVTLRIPTGSVVMVHGGLGTGKSAFLSAVLGELPIDTGTINIATRHIAYAAQTPWLQNLTIQDNIIGAFPFIESLYDDVIEACDLAKDLDDLADGDQTMTGSNGCNLSGGQKQRVGLARALFSRCSIIILDDVLSSLDEATATTIVRRLVGPNGLLRRWNLTVIMTTKNLDILGAADMIFEVSQHGNVVQMTLPRPNSGNCITSSRFREQTPELAAQEEEDSLGEVKGPPTVDTSKTPEVSDDNKRKESDYSLYRYFFSSTSVFMLFLWVLGVAIAAALERMPQIFMRVWLSVDASNNKYFAGFVALSVSDILAISIVGVQFFKQIVPQTSAALHWGLLQSTLEAKLSFLNHTDTGSLLNRFSQDIALISQTLPTLFMASVSMFFNVLVDIGVISSGAKYAAPIIVFFIVTLYTVQHYYLKTSRQLRLLELETSSPLITHVTESSSGMAHIRSFGWQYYFQSEFIQRLDSSQKPYYYLYCIQQWLTFVLDTMTFVSAVTLVSISLVFPQSTSDSAIGLALLNLISFSSTASLFLSVWVRVETSLGGLSRIKEFCAETPKEQDRDGMPEVGEDWPTTGKIDFNCVTASYRGPGGEVRRALSNATVSIQHGQRVSVIGRTGSGKTSMMLALLHLIEFSGSISVDNREIKTVPRHTLRSRVTTLTQDGVELKGTVRFNMFPFDAPMPADDHIIAALEGVGLWAHIEKHGGLDADIVNARLSHGHKQLLFIARAILHQEIMDTKIVLVDEATSSLDVEMDQQIQELMDESFADCTVVHISHRRESYENIDLSIGLSTGEVVEVLRRSSRSGHWVPAY</sequence>
<feature type="transmembrane region" description="Helical" evidence="10">
    <location>
        <begin position="88"/>
        <end position="108"/>
    </location>
</feature>
<dbReference type="InterPro" id="IPR003593">
    <property type="entry name" value="AAA+_ATPase"/>
</dbReference>
<organism evidence="13 14">
    <name type="scientific">Cordyceps militaris (strain CM01)</name>
    <name type="common">Caterpillar fungus</name>
    <dbReference type="NCBI Taxonomy" id="983644"/>
    <lineage>
        <taxon>Eukaryota</taxon>
        <taxon>Fungi</taxon>
        <taxon>Dikarya</taxon>
        <taxon>Ascomycota</taxon>
        <taxon>Pezizomycotina</taxon>
        <taxon>Sordariomycetes</taxon>
        <taxon>Hypocreomycetidae</taxon>
        <taxon>Hypocreales</taxon>
        <taxon>Cordycipitaceae</taxon>
        <taxon>Cordyceps</taxon>
    </lineage>
</organism>
<keyword evidence="3" id="KW-1003">Cell membrane</keyword>
<evidence type="ECO:0000313" key="13">
    <source>
        <dbReference type="EMBL" id="EGX90235.1"/>
    </source>
</evidence>
<dbReference type="PANTHER" id="PTHR24223:SF399">
    <property type="entry name" value="ABC TRANSPORTER ATNG"/>
    <property type="match status" value="1"/>
</dbReference>
<dbReference type="EMBL" id="JH126403">
    <property type="protein sequence ID" value="EGX90235.1"/>
    <property type="molecule type" value="Genomic_DNA"/>
</dbReference>
<dbReference type="SMART" id="SM00382">
    <property type="entry name" value="AAA"/>
    <property type="match status" value="2"/>
</dbReference>
<keyword evidence="7 10" id="KW-1133">Transmembrane helix</keyword>
<dbReference type="Pfam" id="PF24357">
    <property type="entry name" value="TMD0_ABC"/>
    <property type="match status" value="1"/>
</dbReference>
<dbReference type="SUPFAM" id="SSF52540">
    <property type="entry name" value="P-loop containing nucleoside triphosphate hydrolases"/>
    <property type="match status" value="2"/>
</dbReference>
<dbReference type="HOGENOM" id="CLU_000604_27_5_1"/>
<dbReference type="Gene3D" id="1.20.1560.10">
    <property type="entry name" value="ABC transporter type 1, transmembrane domain"/>
    <property type="match status" value="2"/>
</dbReference>
<dbReference type="PANTHER" id="PTHR24223">
    <property type="entry name" value="ATP-BINDING CASSETTE SUB-FAMILY C"/>
    <property type="match status" value="1"/>
</dbReference>
<dbReference type="Proteomes" id="UP000001610">
    <property type="component" value="Unassembled WGS sequence"/>
</dbReference>
<dbReference type="OrthoDB" id="6500128at2759"/>
<keyword evidence="14" id="KW-1185">Reference proteome</keyword>
<dbReference type="InterPro" id="IPR027417">
    <property type="entry name" value="P-loop_NTPase"/>
</dbReference>
<feature type="transmembrane region" description="Helical" evidence="10">
    <location>
        <begin position="1006"/>
        <end position="1031"/>
    </location>
</feature>
<proteinExistence type="predicted"/>
<evidence type="ECO:0000256" key="5">
    <source>
        <dbReference type="ARBA" id="ARBA00022741"/>
    </source>
</evidence>
<dbReference type="RefSeq" id="XP_006671858.1">
    <property type="nucleotide sequence ID" value="XM_006671795.1"/>
</dbReference>
<keyword evidence="6" id="KW-0067">ATP-binding</keyword>
<dbReference type="InterPro" id="IPR044726">
    <property type="entry name" value="ABCC_6TM_D2"/>
</dbReference>
<feature type="region of interest" description="Disordered" evidence="9">
    <location>
        <begin position="704"/>
        <end position="736"/>
    </location>
</feature>
<evidence type="ECO:0000256" key="7">
    <source>
        <dbReference type="ARBA" id="ARBA00022989"/>
    </source>
</evidence>
<dbReference type="InterPro" id="IPR050173">
    <property type="entry name" value="ABC_transporter_C-like"/>
</dbReference>
<dbReference type="PROSITE" id="PS00211">
    <property type="entry name" value="ABC_TRANSPORTER_1"/>
    <property type="match status" value="1"/>
</dbReference>
<feature type="transmembrane region" description="Helical" evidence="10">
    <location>
        <begin position="790"/>
        <end position="814"/>
    </location>
</feature>
<evidence type="ECO:0000256" key="4">
    <source>
        <dbReference type="ARBA" id="ARBA00022692"/>
    </source>
</evidence>
<dbReference type="KEGG" id="cmt:CCM_06654"/>
<dbReference type="PROSITE" id="PS50929">
    <property type="entry name" value="ABC_TM1F"/>
    <property type="match status" value="1"/>
</dbReference>
<feature type="transmembrane region" description="Helical" evidence="10">
    <location>
        <begin position="747"/>
        <end position="770"/>
    </location>
</feature>
<keyword evidence="4 10" id="KW-0812">Transmembrane</keyword>
<gene>
    <name evidence="13" type="ORF">CCM_06654</name>
</gene>
<dbReference type="VEuPathDB" id="FungiDB:CCM_06654"/>
<evidence type="ECO:0000256" key="9">
    <source>
        <dbReference type="SAM" id="MobiDB-lite"/>
    </source>
</evidence>
<feature type="transmembrane region" description="Helical" evidence="10">
    <location>
        <begin position="363"/>
        <end position="387"/>
    </location>
</feature>
<feature type="domain" description="ABC transporter" evidence="11">
    <location>
        <begin position="1070"/>
        <end position="1303"/>
    </location>
</feature>
<dbReference type="InterPro" id="IPR036640">
    <property type="entry name" value="ABC1_TM_sf"/>
</dbReference>
<feature type="transmembrane region" description="Helical" evidence="10">
    <location>
        <begin position="857"/>
        <end position="879"/>
    </location>
</feature>
<dbReference type="GeneID" id="18168668"/>
<dbReference type="GO" id="GO:0016887">
    <property type="term" value="F:ATP hydrolysis activity"/>
    <property type="evidence" value="ECO:0007669"/>
    <property type="project" value="InterPro"/>
</dbReference>
<dbReference type="Pfam" id="PF00664">
    <property type="entry name" value="ABC_membrane"/>
    <property type="match status" value="1"/>
</dbReference>
<name>G3JN53_CORMM</name>
<feature type="transmembrane region" description="Helical" evidence="10">
    <location>
        <begin position="891"/>
        <end position="911"/>
    </location>
</feature>
<evidence type="ECO:0000313" key="14">
    <source>
        <dbReference type="Proteomes" id="UP000001610"/>
    </source>
</evidence>
<dbReference type="PROSITE" id="PS50893">
    <property type="entry name" value="ABC_TRANSPORTER_2"/>
    <property type="match status" value="2"/>
</dbReference>
<dbReference type="Gene3D" id="3.40.50.300">
    <property type="entry name" value="P-loop containing nucleotide triphosphate hydrolases"/>
    <property type="match status" value="2"/>
</dbReference>
<dbReference type="InterPro" id="IPR056227">
    <property type="entry name" value="TMD0_ABC"/>
</dbReference>
<feature type="domain" description="ABC transporter" evidence="11">
    <location>
        <begin position="474"/>
        <end position="701"/>
    </location>
</feature>
<evidence type="ECO:0000259" key="12">
    <source>
        <dbReference type="PROSITE" id="PS50929"/>
    </source>
</evidence>
<evidence type="ECO:0000256" key="8">
    <source>
        <dbReference type="ARBA" id="ARBA00023136"/>
    </source>
</evidence>
<dbReference type="InterPro" id="IPR011527">
    <property type="entry name" value="ABC1_TM_dom"/>
</dbReference>
<evidence type="ECO:0000256" key="2">
    <source>
        <dbReference type="ARBA" id="ARBA00022448"/>
    </source>
</evidence>
<dbReference type="GO" id="GO:0005886">
    <property type="term" value="C:plasma membrane"/>
    <property type="evidence" value="ECO:0007669"/>
    <property type="project" value="UniProtKB-SubCell"/>
</dbReference>
<keyword evidence="2" id="KW-0813">Transport</keyword>
<dbReference type="SUPFAM" id="SSF90123">
    <property type="entry name" value="ABC transporter transmembrane region"/>
    <property type="match status" value="1"/>
</dbReference>
<evidence type="ECO:0000256" key="1">
    <source>
        <dbReference type="ARBA" id="ARBA00004651"/>
    </source>
</evidence>
<protein>
    <submittedName>
        <fullName evidence="13">Vacuolar metal resistance and drug detoxification protein</fullName>
    </submittedName>
</protein>
<feature type="transmembrane region" description="Helical" evidence="10">
    <location>
        <begin position="399"/>
        <end position="422"/>
    </location>
</feature>
<accession>G3JN53</accession>
<dbReference type="GO" id="GO:0005524">
    <property type="term" value="F:ATP binding"/>
    <property type="evidence" value="ECO:0007669"/>
    <property type="project" value="UniProtKB-KW"/>
</dbReference>
<dbReference type="OMA" id="VHISHRR"/>
<evidence type="ECO:0000256" key="3">
    <source>
        <dbReference type="ARBA" id="ARBA00022475"/>
    </source>
</evidence>
<dbReference type="GO" id="GO:0140359">
    <property type="term" value="F:ABC-type transporter activity"/>
    <property type="evidence" value="ECO:0007669"/>
    <property type="project" value="InterPro"/>
</dbReference>
<keyword evidence="8 10" id="KW-0472">Membrane</keyword>
<feature type="transmembrane region" description="Helical" evidence="10">
    <location>
        <begin position="120"/>
        <end position="140"/>
    </location>
</feature>
<feature type="domain" description="ABC transmembrane type-1" evidence="12">
    <location>
        <begin position="751"/>
        <end position="1040"/>
    </location>
</feature>
<evidence type="ECO:0000256" key="10">
    <source>
        <dbReference type="SAM" id="Phobius"/>
    </source>
</evidence>
<dbReference type="InParanoid" id="G3JN53"/>
<keyword evidence="5" id="KW-0547">Nucleotide-binding</keyword>
<comment type="subcellular location">
    <subcellularLocation>
        <location evidence="1">Cell membrane</location>
        <topology evidence="1">Multi-pass membrane protein</topology>
    </subcellularLocation>
</comment>
<evidence type="ECO:0000259" key="11">
    <source>
        <dbReference type="PROSITE" id="PS50893"/>
    </source>
</evidence>
<dbReference type="InterPro" id="IPR017871">
    <property type="entry name" value="ABC_transporter-like_CS"/>
</dbReference>
<feature type="transmembrane region" description="Helical" evidence="10">
    <location>
        <begin position="967"/>
        <end position="994"/>
    </location>
</feature>
<dbReference type="Pfam" id="PF00005">
    <property type="entry name" value="ABC_tran"/>
    <property type="match status" value="2"/>
</dbReference>